<gene>
    <name evidence="2" type="ORF">BpHYR1_014480</name>
</gene>
<proteinExistence type="predicted"/>
<keyword evidence="3" id="KW-1185">Reference proteome</keyword>
<evidence type="ECO:0000313" key="3">
    <source>
        <dbReference type="Proteomes" id="UP000276133"/>
    </source>
</evidence>
<organism evidence="2 3">
    <name type="scientific">Brachionus plicatilis</name>
    <name type="common">Marine rotifer</name>
    <name type="synonym">Brachionus muelleri</name>
    <dbReference type="NCBI Taxonomy" id="10195"/>
    <lineage>
        <taxon>Eukaryota</taxon>
        <taxon>Metazoa</taxon>
        <taxon>Spiralia</taxon>
        <taxon>Gnathifera</taxon>
        <taxon>Rotifera</taxon>
        <taxon>Eurotatoria</taxon>
        <taxon>Monogononta</taxon>
        <taxon>Pseudotrocha</taxon>
        <taxon>Ploima</taxon>
        <taxon>Brachionidae</taxon>
        <taxon>Brachionus</taxon>
    </lineage>
</organism>
<feature type="signal peptide" evidence="1">
    <location>
        <begin position="1"/>
        <end position="19"/>
    </location>
</feature>
<reference evidence="2 3" key="1">
    <citation type="journal article" date="2018" name="Sci. Rep.">
        <title>Genomic signatures of local adaptation to the degree of environmental predictability in rotifers.</title>
        <authorList>
            <person name="Franch-Gras L."/>
            <person name="Hahn C."/>
            <person name="Garcia-Roger E.M."/>
            <person name="Carmona M.J."/>
            <person name="Serra M."/>
            <person name="Gomez A."/>
        </authorList>
    </citation>
    <scope>NUCLEOTIDE SEQUENCE [LARGE SCALE GENOMIC DNA]</scope>
    <source>
        <strain evidence="2">HYR1</strain>
    </source>
</reference>
<dbReference type="AlphaFoldDB" id="A0A3M7R9V5"/>
<feature type="chain" id="PRO_5018293458" description="Secreted protein" evidence="1">
    <location>
        <begin position="20"/>
        <end position="147"/>
    </location>
</feature>
<dbReference type="EMBL" id="REGN01003880">
    <property type="protein sequence ID" value="RNA20307.1"/>
    <property type="molecule type" value="Genomic_DNA"/>
</dbReference>
<evidence type="ECO:0008006" key="4">
    <source>
        <dbReference type="Google" id="ProtNLM"/>
    </source>
</evidence>
<sequence length="147" mass="16185">MCRPLVYLISSFSMLKLLAAPAEVEEVAAVAVAGDAHSAPGCLGRAFLTASATDDSLEPVDEDEDVLEEDEDEYVDDLGLLVRWKSLALALLGMQASWLRLDLMALDWRLRPPPKRHTLTSPGSTMASFSSNDIKNSYFCLIYLYTN</sequence>
<dbReference type="Proteomes" id="UP000276133">
    <property type="component" value="Unassembled WGS sequence"/>
</dbReference>
<protein>
    <recommendedName>
        <fullName evidence="4">Secreted protein</fullName>
    </recommendedName>
</protein>
<name>A0A3M7R9V5_BRAPC</name>
<comment type="caution">
    <text evidence="2">The sequence shown here is derived from an EMBL/GenBank/DDBJ whole genome shotgun (WGS) entry which is preliminary data.</text>
</comment>
<evidence type="ECO:0000313" key="2">
    <source>
        <dbReference type="EMBL" id="RNA20307.1"/>
    </source>
</evidence>
<accession>A0A3M7R9V5</accession>
<keyword evidence="1" id="KW-0732">Signal</keyword>
<evidence type="ECO:0000256" key="1">
    <source>
        <dbReference type="SAM" id="SignalP"/>
    </source>
</evidence>